<gene>
    <name evidence="1" type="ORF">KQI42_03895</name>
</gene>
<dbReference type="EMBL" id="JAHLPM010000002">
    <property type="protein sequence ID" value="MBU5437138.1"/>
    <property type="molecule type" value="Genomic_DNA"/>
</dbReference>
<dbReference type="Proteomes" id="UP000749471">
    <property type="component" value="Unassembled WGS sequence"/>
</dbReference>
<name>A0ABS6E4F0_9FIRM</name>
<protein>
    <submittedName>
        <fullName evidence="1">Uncharacterized protein</fullName>
    </submittedName>
</protein>
<evidence type="ECO:0000313" key="1">
    <source>
        <dbReference type="EMBL" id="MBU5437138.1"/>
    </source>
</evidence>
<dbReference type="RefSeq" id="WP_216516923.1">
    <property type="nucleotide sequence ID" value="NZ_JAHLPM010000002.1"/>
</dbReference>
<organism evidence="1 2">
    <name type="scientific">Tissierella simiarum</name>
    <dbReference type="NCBI Taxonomy" id="2841534"/>
    <lineage>
        <taxon>Bacteria</taxon>
        <taxon>Bacillati</taxon>
        <taxon>Bacillota</taxon>
        <taxon>Tissierellia</taxon>
        <taxon>Tissierellales</taxon>
        <taxon>Tissierellaceae</taxon>
        <taxon>Tissierella</taxon>
    </lineage>
</organism>
<evidence type="ECO:0000313" key="2">
    <source>
        <dbReference type="Proteomes" id="UP000749471"/>
    </source>
</evidence>
<comment type="caution">
    <text evidence="1">The sequence shown here is derived from an EMBL/GenBank/DDBJ whole genome shotgun (WGS) entry which is preliminary data.</text>
</comment>
<keyword evidence="2" id="KW-1185">Reference proteome</keyword>
<reference evidence="1 2" key="1">
    <citation type="submission" date="2021-06" db="EMBL/GenBank/DDBJ databases">
        <authorList>
            <person name="Sun Q."/>
            <person name="Li D."/>
        </authorList>
    </citation>
    <scope>NUCLEOTIDE SEQUENCE [LARGE SCALE GENOMIC DNA]</scope>
    <source>
        <strain evidence="1 2">MSJ-40</strain>
    </source>
</reference>
<proteinExistence type="predicted"/>
<accession>A0ABS6E4F0</accession>
<sequence>MVNNIINIVQNLIQQDDKFKIIDILRNFISNEDTNNIMDIGWAYWNISDNYAMLRMADEEFKNHIKFAEFINKELPKEMLYWTVSDGTQKQTLILGGYEKFWYDLYITACNTAPKTNDNFRIRFESHRAAISLIGSKLGEPNIEMSEFALNNIKDLINENPTDYNMRFYTITYYSLLLVINTYLNRSQSEALDKAMESFNALVPYLDMDNEKENYDEIVGTWEQLNSKRSKYNQAMVGINNLIMNLIDIFQYKMALECYKIFEEKRISTNDYFKSRIEHAKSNV</sequence>